<feature type="transmembrane region" description="Helical" evidence="7">
    <location>
        <begin position="148"/>
        <end position="169"/>
    </location>
</feature>
<evidence type="ECO:0000256" key="7">
    <source>
        <dbReference type="SAM" id="Phobius"/>
    </source>
</evidence>
<accession>A0A9P1BYQ0</accession>
<keyword evidence="6" id="KW-0813">Transport</keyword>
<dbReference type="EMBL" id="CAMXCT020000657">
    <property type="protein sequence ID" value="CAL1135093.1"/>
    <property type="molecule type" value="Genomic_DNA"/>
</dbReference>
<dbReference type="AlphaFoldDB" id="A0A9P1BYQ0"/>
<feature type="transmembrane region" description="Helical" evidence="7">
    <location>
        <begin position="109"/>
        <end position="128"/>
    </location>
</feature>
<feature type="transmembrane region" description="Helical" evidence="7">
    <location>
        <begin position="61"/>
        <end position="78"/>
    </location>
</feature>
<protein>
    <submittedName>
        <fullName evidence="10">Aquaporin</fullName>
    </submittedName>
</protein>
<dbReference type="Pfam" id="PF00230">
    <property type="entry name" value="MIP"/>
    <property type="match status" value="1"/>
</dbReference>
<sequence length="271" mass="28185">MVGFKWGVDRNALGMADTGEARLRVIDVKAAAAELIAMTLFVIIGCGSACANGASNPSNRLQVALAFGMGILVLAYSVGHHSGGQINCAVTLSLVLGGQVPWYQGLVNLIAQLIGSLLGAGLLCAVFPCEVDETKTVGTNIIDTRWGVGNVLVGEFLGTFLLCFVVWETAVSPVASCGKNACIAIGFAVFLAHVILLPVDGCSINPTRSFGPAIVGAIRNCEGMSTKGLEDLWVMWVGPLLGGTFAAALHVAFKPRTGDTVTTTKVQNFES</sequence>
<comment type="subcellular location">
    <subcellularLocation>
        <location evidence="1">Membrane</location>
        <topology evidence="1">Multi-pass membrane protein</topology>
    </subcellularLocation>
</comment>
<evidence type="ECO:0000256" key="5">
    <source>
        <dbReference type="ARBA" id="ARBA00023136"/>
    </source>
</evidence>
<evidence type="ECO:0000256" key="3">
    <source>
        <dbReference type="ARBA" id="ARBA00022692"/>
    </source>
</evidence>
<dbReference type="Proteomes" id="UP001152797">
    <property type="component" value="Unassembled WGS sequence"/>
</dbReference>
<dbReference type="InterPro" id="IPR023271">
    <property type="entry name" value="Aquaporin-like"/>
</dbReference>
<dbReference type="GO" id="GO:0005886">
    <property type="term" value="C:plasma membrane"/>
    <property type="evidence" value="ECO:0007669"/>
    <property type="project" value="TreeGrafter"/>
</dbReference>
<dbReference type="GO" id="GO:0015250">
    <property type="term" value="F:water channel activity"/>
    <property type="evidence" value="ECO:0007669"/>
    <property type="project" value="TreeGrafter"/>
</dbReference>
<dbReference type="SUPFAM" id="SSF81338">
    <property type="entry name" value="Aquaporin-like"/>
    <property type="match status" value="1"/>
</dbReference>
<feature type="transmembrane region" description="Helical" evidence="7">
    <location>
        <begin position="233"/>
        <end position="253"/>
    </location>
</feature>
<evidence type="ECO:0000256" key="2">
    <source>
        <dbReference type="ARBA" id="ARBA00006175"/>
    </source>
</evidence>
<evidence type="ECO:0000256" key="4">
    <source>
        <dbReference type="ARBA" id="ARBA00022989"/>
    </source>
</evidence>
<reference evidence="8" key="1">
    <citation type="submission" date="2022-10" db="EMBL/GenBank/DDBJ databases">
        <authorList>
            <person name="Chen Y."/>
            <person name="Dougan E. K."/>
            <person name="Chan C."/>
            <person name="Rhodes N."/>
            <person name="Thang M."/>
        </authorList>
    </citation>
    <scope>NUCLEOTIDE SEQUENCE</scope>
</reference>
<evidence type="ECO:0000313" key="8">
    <source>
        <dbReference type="EMBL" id="CAI3981718.1"/>
    </source>
</evidence>
<dbReference type="Gene3D" id="1.20.1080.10">
    <property type="entry name" value="Glycerol uptake facilitator protein"/>
    <property type="match status" value="1"/>
</dbReference>
<dbReference type="PRINTS" id="PR00783">
    <property type="entry name" value="MINTRINSICP"/>
</dbReference>
<gene>
    <name evidence="8" type="ORF">C1SCF055_LOCUS9481</name>
</gene>
<organism evidence="8">
    <name type="scientific">Cladocopium goreaui</name>
    <dbReference type="NCBI Taxonomy" id="2562237"/>
    <lineage>
        <taxon>Eukaryota</taxon>
        <taxon>Sar</taxon>
        <taxon>Alveolata</taxon>
        <taxon>Dinophyceae</taxon>
        <taxon>Suessiales</taxon>
        <taxon>Symbiodiniaceae</taxon>
        <taxon>Cladocopium</taxon>
    </lineage>
</organism>
<comment type="caution">
    <text evidence="8">The sequence shown here is derived from an EMBL/GenBank/DDBJ whole genome shotgun (WGS) entry which is preliminary data.</text>
</comment>
<dbReference type="EMBL" id="CAMXCT010000657">
    <property type="protein sequence ID" value="CAI3981718.1"/>
    <property type="molecule type" value="Genomic_DNA"/>
</dbReference>
<evidence type="ECO:0000256" key="6">
    <source>
        <dbReference type="RuleBase" id="RU000477"/>
    </source>
</evidence>
<keyword evidence="11" id="KW-1185">Reference proteome</keyword>
<dbReference type="PANTHER" id="PTHR19139">
    <property type="entry name" value="AQUAPORIN TRANSPORTER"/>
    <property type="match status" value="1"/>
</dbReference>
<evidence type="ECO:0000313" key="10">
    <source>
        <dbReference type="EMBL" id="CAL4769030.1"/>
    </source>
</evidence>
<evidence type="ECO:0000313" key="11">
    <source>
        <dbReference type="Proteomes" id="UP001152797"/>
    </source>
</evidence>
<evidence type="ECO:0000313" key="9">
    <source>
        <dbReference type="EMBL" id="CAL1135093.1"/>
    </source>
</evidence>
<comment type="similarity">
    <text evidence="2 6">Belongs to the MIP/aquaporin (TC 1.A.8) family.</text>
</comment>
<dbReference type="OrthoDB" id="204128at2759"/>
<proteinExistence type="inferred from homology"/>
<keyword evidence="3 6" id="KW-0812">Transmembrane</keyword>
<dbReference type="InterPro" id="IPR034294">
    <property type="entry name" value="Aquaporin_transptr"/>
</dbReference>
<reference evidence="9" key="2">
    <citation type="submission" date="2024-04" db="EMBL/GenBank/DDBJ databases">
        <authorList>
            <person name="Chen Y."/>
            <person name="Shah S."/>
            <person name="Dougan E. K."/>
            <person name="Thang M."/>
            <person name="Chan C."/>
        </authorList>
    </citation>
    <scope>NUCLEOTIDE SEQUENCE [LARGE SCALE GENOMIC DNA]</scope>
</reference>
<keyword evidence="5 7" id="KW-0472">Membrane</keyword>
<feature type="transmembrane region" description="Helical" evidence="7">
    <location>
        <begin position="35"/>
        <end position="54"/>
    </location>
</feature>
<name>A0A9P1BYQ0_9DINO</name>
<dbReference type="PANTHER" id="PTHR19139:SF199">
    <property type="entry name" value="MIP17260P"/>
    <property type="match status" value="1"/>
</dbReference>
<evidence type="ECO:0000256" key="1">
    <source>
        <dbReference type="ARBA" id="ARBA00004141"/>
    </source>
</evidence>
<dbReference type="InterPro" id="IPR000425">
    <property type="entry name" value="MIP"/>
</dbReference>
<keyword evidence="4 7" id="KW-1133">Transmembrane helix</keyword>
<dbReference type="EMBL" id="CAMXCT030000657">
    <property type="protein sequence ID" value="CAL4769030.1"/>
    <property type="molecule type" value="Genomic_DNA"/>
</dbReference>